<protein>
    <submittedName>
        <fullName evidence="1">Uncharacterized protein</fullName>
    </submittedName>
</protein>
<organism evidence="1 2">
    <name type="scientific">Riccia fluitans</name>
    <dbReference type="NCBI Taxonomy" id="41844"/>
    <lineage>
        <taxon>Eukaryota</taxon>
        <taxon>Viridiplantae</taxon>
        <taxon>Streptophyta</taxon>
        <taxon>Embryophyta</taxon>
        <taxon>Marchantiophyta</taxon>
        <taxon>Marchantiopsida</taxon>
        <taxon>Marchantiidae</taxon>
        <taxon>Marchantiales</taxon>
        <taxon>Ricciaceae</taxon>
        <taxon>Riccia</taxon>
    </lineage>
</organism>
<evidence type="ECO:0000313" key="1">
    <source>
        <dbReference type="EMBL" id="KAL2645511.1"/>
    </source>
</evidence>
<reference evidence="1 2" key="1">
    <citation type="submission" date="2024-09" db="EMBL/GenBank/DDBJ databases">
        <title>Chromosome-scale assembly of Riccia fluitans.</title>
        <authorList>
            <person name="Paukszto L."/>
            <person name="Sawicki J."/>
            <person name="Karawczyk K."/>
            <person name="Piernik-Szablinska J."/>
            <person name="Szczecinska M."/>
            <person name="Mazdziarz M."/>
        </authorList>
    </citation>
    <scope>NUCLEOTIDE SEQUENCE [LARGE SCALE GENOMIC DNA]</scope>
    <source>
        <strain evidence="1">Rf_01</strain>
        <tissue evidence="1">Aerial parts of the thallus</tissue>
    </source>
</reference>
<sequence length="291" mass="31940">MSSEADCRTTTSVMDFFDPGSGRSRSVDSDVLGSHPNVLRINTLLLPAQANRQLGHCGASVRDRCHRSVIDSKTACILIQFPDLLQGTSPTRTCTSTANLVATRVVGRADLAMAAKLIGSPRGRKGGMPRRLHTAWNTEVGNADHTVLVRSSMLEIRPRSSGCFAFMSVRLTQDFPPVDFANLYFRRSPHVLIRQLPGHSASWSVQIIIPFPVLGLGFRFALIASHVSGLFRLLTVRCLLSSRPSHTGLNVNSCLQASVRMHNRLATSTSDPMHVLYNAVRFCSMFDVVRP</sequence>
<proteinExistence type="predicted"/>
<gene>
    <name evidence="1" type="ORF">R1flu_013098</name>
</gene>
<dbReference type="Proteomes" id="UP001605036">
    <property type="component" value="Unassembled WGS sequence"/>
</dbReference>
<name>A0ABD1ZCU2_9MARC</name>
<accession>A0ABD1ZCU2</accession>
<dbReference type="AlphaFoldDB" id="A0ABD1ZCU2"/>
<keyword evidence="2" id="KW-1185">Reference proteome</keyword>
<dbReference type="EMBL" id="JBHFFA010000002">
    <property type="protein sequence ID" value="KAL2645511.1"/>
    <property type="molecule type" value="Genomic_DNA"/>
</dbReference>
<evidence type="ECO:0000313" key="2">
    <source>
        <dbReference type="Proteomes" id="UP001605036"/>
    </source>
</evidence>
<comment type="caution">
    <text evidence="1">The sequence shown here is derived from an EMBL/GenBank/DDBJ whole genome shotgun (WGS) entry which is preliminary data.</text>
</comment>